<organism evidence="1">
    <name type="scientific">marine sediment metagenome</name>
    <dbReference type="NCBI Taxonomy" id="412755"/>
    <lineage>
        <taxon>unclassified sequences</taxon>
        <taxon>metagenomes</taxon>
        <taxon>ecological metagenomes</taxon>
    </lineage>
</organism>
<gene>
    <name evidence="1" type="ORF">LCGC14_0196280</name>
</gene>
<accession>A0A0F9UKN8</accession>
<dbReference type="EMBL" id="LAZR01000084">
    <property type="protein sequence ID" value="KKN93795.1"/>
    <property type="molecule type" value="Genomic_DNA"/>
</dbReference>
<reference evidence="1" key="1">
    <citation type="journal article" date="2015" name="Nature">
        <title>Complex archaea that bridge the gap between prokaryotes and eukaryotes.</title>
        <authorList>
            <person name="Spang A."/>
            <person name="Saw J.H."/>
            <person name="Jorgensen S.L."/>
            <person name="Zaremba-Niedzwiedzka K."/>
            <person name="Martijn J."/>
            <person name="Lind A.E."/>
            <person name="van Eijk R."/>
            <person name="Schleper C."/>
            <person name="Guy L."/>
            <person name="Ettema T.J."/>
        </authorList>
    </citation>
    <scope>NUCLEOTIDE SEQUENCE</scope>
</reference>
<evidence type="ECO:0000313" key="1">
    <source>
        <dbReference type="EMBL" id="KKN93795.1"/>
    </source>
</evidence>
<comment type="caution">
    <text evidence="1">The sequence shown here is derived from an EMBL/GenBank/DDBJ whole genome shotgun (WGS) entry which is preliminary data.</text>
</comment>
<name>A0A0F9UKN8_9ZZZZ</name>
<dbReference type="AlphaFoldDB" id="A0A0F9UKN8"/>
<proteinExistence type="predicted"/>
<protein>
    <submittedName>
        <fullName evidence="1">Uncharacterized protein</fullName>
    </submittedName>
</protein>
<sequence>MSEEKNLKELLKEKHNTVGLSEVICSGCKKVLLADYVIPSDVSKLSYPINIACGGFIADHFHTEKRLLITNVGRFLWYKDGEIYKNIWDQQ</sequence>